<feature type="binding site" evidence="9">
    <location>
        <position position="57"/>
    </location>
    <ligand>
        <name>Mg(2+)</name>
        <dbReference type="ChEBI" id="CHEBI:18420"/>
    </ligand>
</feature>
<accession>A0ABU4WC95</accession>
<evidence type="ECO:0000256" key="6">
    <source>
        <dbReference type="ARBA" id="ARBA00022840"/>
    </source>
</evidence>
<comment type="similarity">
    <text evidence="9">Belongs to the dethiobiotin synthetase family.</text>
</comment>
<comment type="caution">
    <text evidence="9">Lacks conserved residue(s) required for the propagation of feature annotation.</text>
</comment>
<feature type="active site" evidence="9">
    <location>
        <position position="40"/>
    </location>
</feature>
<dbReference type="PANTHER" id="PTHR43210:SF2">
    <property type="entry name" value="ATP-DEPENDENT DETHIOBIOTIN SYNTHETASE BIOD 2"/>
    <property type="match status" value="1"/>
</dbReference>
<feature type="binding site" evidence="9">
    <location>
        <position position="21"/>
    </location>
    <ligand>
        <name>Mg(2+)</name>
        <dbReference type="ChEBI" id="CHEBI:18420"/>
    </ligand>
</feature>
<comment type="subcellular location">
    <subcellularLocation>
        <location evidence="9">Cytoplasm</location>
    </subcellularLocation>
</comment>
<feature type="binding site" evidence="9">
    <location>
        <position position="57"/>
    </location>
    <ligand>
        <name>ATP</name>
        <dbReference type="ChEBI" id="CHEBI:30616"/>
    </ligand>
</feature>
<dbReference type="NCBIfam" id="TIGR00347">
    <property type="entry name" value="bioD"/>
    <property type="match status" value="1"/>
</dbReference>
<feature type="binding site" evidence="9">
    <location>
        <begin position="17"/>
        <end position="22"/>
    </location>
    <ligand>
        <name>ATP</name>
        <dbReference type="ChEBI" id="CHEBI:30616"/>
    </ligand>
</feature>
<dbReference type="Pfam" id="PF13500">
    <property type="entry name" value="AAA_26"/>
    <property type="match status" value="1"/>
</dbReference>
<comment type="catalytic activity">
    <reaction evidence="8">
        <text>(7R,8S)-8-amino-7-(carboxyamino)nonanoate + ATP = (4R,5S)-dethiobiotin + ADP + phosphate + H(+)</text>
        <dbReference type="Rhea" id="RHEA:63684"/>
        <dbReference type="ChEBI" id="CHEBI:15378"/>
        <dbReference type="ChEBI" id="CHEBI:30616"/>
        <dbReference type="ChEBI" id="CHEBI:43474"/>
        <dbReference type="ChEBI" id="CHEBI:149470"/>
        <dbReference type="ChEBI" id="CHEBI:149473"/>
        <dbReference type="ChEBI" id="CHEBI:456216"/>
    </reaction>
</comment>
<dbReference type="InterPro" id="IPR004472">
    <property type="entry name" value="DTB_synth_BioD"/>
</dbReference>
<evidence type="ECO:0000256" key="2">
    <source>
        <dbReference type="ARBA" id="ARBA00022598"/>
    </source>
</evidence>
<keyword evidence="4 9" id="KW-0547">Nucleotide-binding</keyword>
<keyword evidence="11" id="KW-1185">Reference proteome</keyword>
<evidence type="ECO:0000256" key="4">
    <source>
        <dbReference type="ARBA" id="ARBA00022741"/>
    </source>
</evidence>
<protein>
    <recommendedName>
        <fullName evidence="9">ATP-dependent dethiobiotin synthetase BioD</fullName>
        <ecNumber evidence="9">6.3.3.3</ecNumber>
    </recommendedName>
    <alternativeName>
        <fullName evidence="9">DTB synthetase</fullName>
        <shortName evidence="9">DTBS</shortName>
    </alternativeName>
    <alternativeName>
        <fullName evidence="9">Dethiobiotin synthase</fullName>
    </alternativeName>
</protein>
<feature type="binding site" evidence="9">
    <location>
        <begin position="117"/>
        <end position="120"/>
    </location>
    <ligand>
        <name>ATP</name>
        <dbReference type="ChEBI" id="CHEBI:30616"/>
    </ligand>
</feature>
<keyword evidence="3 9" id="KW-0479">Metal-binding</keyword>
<dbReference type="EMBL" id="JAVIKH010000012">
    <property type="protein sequence ID" value="MDX8336652.1"/>
    <property type="molecule type" value="Genomic_DNA"/>
</dbReference>
<evidence type="ECO:0000256" key="5">
    <source>
        <dbReference type="ARBA" id="ARBA00022756"/>
    </source>
</evidence>
<comment type="function">
    <text evidence="9">Catalyzes a mechanistically unusual reaction, the ATP-dependent insertion of CO2 between the N7 and N8 nitrogen atoms of 7,8-diaminopelargonic acid (DAPA, also called 7,8-diammoniononanoate) to form a ureido ring.</text>
</comment>
<evidence type="ECO:0000313" key="10">
    <source>
        <dbReference type="EMBL" id="MDX8336652.1"/>
    </source>
</evidence>
<dbReference type="SUPFAM" id="SSF52540">
    <property type="entry name" value="P-loop containing nucleoside triphosphate hydrolases"/>
    <property type="match status" value="1"/>
</dbReference>
<comment type="catalytic activity">
    <reaction evidence="9">
        <text>(7R,8S)-7,8-diammoniononanoate + CO2 + ATP = (4R,5S)-dethiobiotin + ADP + phosphate + 3 H(+)</text>
        <dbReference type="Rhea" id="RHEA:15805"/>
        <dbReference type="ChEBI" id="CHEBI:15378"/>
        <dbReference type="ChEBI" id="CHEBI:16526"/>
        <dbReference type="ChEBI" id="CHEBI:30616"/>
        <dbReference type="ChEBI" id="CHEBI:43474"/>
        <dbReference type="ChEBI" id="CHEBI:149469"/>
        <dbReference type="ChEBI" id="CHEBI:149473"/>
        <dbReference type="ChEBI" id="CHEBI:456216"/>
        <dbReference type="EC" id="6.3.3.3"/>
    </reaction>
</comment>
<name>A0ABU4WC95_9FUSO</name>
<keyword evidence="6 9" id="KW-0067">ATP-binding</keyword>
<comment type="pathway">
    <text evidence="9">Cofactor biosynthesis; biotin biosynthesis; biotin from 7,8-diaminononanoate: step 1/2.</text>
</comment>
<keyword evidence="7 9" id="KW-0460">Magnesium</keyword>
<keyword evidence="5 9" id="KW-0093">Biotin biosynthesis</keyword>
<reference evidence="11" key="1">
    <citation type="submission" date="2023-07" db="EMBL/GenBank/DDBJ databases">
        <authorList>
            <person name="Colorado M.A."/>
            <person name="Villamil L.M."/>
            <person name="Melo J.F."/>
            <person name="Rodriguez J.A."/>
            <person name="Ruiz R.Y."/>
        </authorList>
    </citation>
    <scope>NUCLEOTIDE SEQUENCE [LARGE SCALE GENOMIC DNA]</scope>
    <source>
        <strain evidence="11">C33</strain>
    </source>
</reference>
<proteinExistence type="inferred from homology"/>
<feature type="binding site" evidence="9">
    <location>
        <position position="117"/>
    </location>
    <ligand>
        <name>Mg(2+)</name>
        <dbReference type="ChEBI" id="CHEBI:18420"/>
    </ligand>
</feature>
<dbReference type="CDD" id="cd03109">
    <property type="entry name" value="DTBS"/>
    <property type="match status" value="1"/>
</dbReference>
<dbReference type="PIRSF" id="PIRSF006755">
    <property type="entry name" value="DTB_synth"/>
    <property type="match status" value="1"/>
</dbReference>
<comment type="subunit">
    <text evidence="9">Homodimer.</text>
</comment>
<comment type="caution">
    <text evidence="10">The sequence shown here is derived from an EMBL/GenBank/DDBJ whole genome shotgun (WGS) entry which is preliminary data.</text>
</comment>
<evidence type="ECO:0000256" key="9">
    <source>
        <dbReference type="HAMAP-Rule" id="MF_00336"/>
    </source>
</evidence>
<organism evidence="10 11">
    <name type="scientific">Candidatus Cetobacterium colombiensis</name>
    <dbReference type="NCBI Taxonomy" id="3073100"/>
    <lineage>
        <taxon>Bacteria</taxon>
        <taxon>Fusobacteriati</taxon>
        <taxon>Fusobacteriota</taxon>
        <taxon>Fusobacteriia</taxon>
        <taxon>Fusobacteriales</taxon>
        <taxon>Fusobacteriaceae</taxon>
        <taxon>Cetobacterium</taxon>
    </lineage>
</organism>
<dbReference type="GO" id="GO:0004141">
    <property type="term" value="F:dethiobiotin synthase activity"/>
    <property type="evidence" value="ECO:0007669"/>
    <property type="project" value="UniProtKB-EC"/>
</dbReference>
<evidence type="ECO:0000256" key="3">
    <source>
        <dbReference type="ARBA" id="ARBA00022723"/>
    </source>
</evidence>
<evidence type="ECO:0000256" key="1">
    <source>
        <dbReference type="ARBA" id="ARBA00022490"/>
    </source>
</evidence>
<dbReference type="PANTHER" id="PTHR43210">
    <property type="entry name" value="DETHIOBIOTIN SYNTHETASE"/>
    <property type="match status" value="1"/>
</dbReference>
<keyword evidence="1 9" id="KW-0963">Cytoplasm</keyword>
<evidence type="ECO:0000256" key="8">
    <source>
        <dbReference type="ARBA" id="ARBA00047386"/>
    </source>
</evidence>
<feature type="binding site" evidence="9">
    <location>
        <position position="44"/>
    </location>
    <ligand>
        <name>substrate</name>
    </ligand>
</feature>
<dbReference type="EC" id="6.3.3.3" evidence="9"/>
<dbReference type="HAMAP" id="MF_00336">
    <property type="entry name" value="BioD"/>
    <property type="match status" value="1"/>
</dbReference>
<dbReference type="RefSeq" id="WP_320314037.1">
    <property type="nucleotide sequence ID" value="NZ_JAVIKH010000012.1"/>
</dbReference>
<evidence type="ECO:0000313" key="11">
    <source>
        <dbReference type="Proteomes" id="UP001279681"/>
    </source>
</evidence>
<dbReference type="Proteomes" id="UP001279681">
    <property type="component" value="Unassembled WGS sequence"/>
</dbReference>
<keyword evidence="2 9" id="KW-0436">Ligase</keyword>
<dbReference type="InterPro" id="IPR027417">
    <property type="entry name" value="P-loop_NTPase"/>
</dbReference>
<dbReference type="Gene3D" id="3.40.50.300">
    <property type="entry name" value="P-loop containing nucleotide triphosphate hydrolases"/>
    <property type="match status" value="1"/>
</dbReference>
<comment type="cofactor">
    <cofactor evidence="9">
        <name>Mg(2+)</name>
        <dbReference type="ChEBI" id="CHEBI:18420"/>
    </cofactor>
</comment>
<evidence type="ECO:0000256" key="7">
    <source>
        <dbReference type="ARBA" id="ARBA00022842"/>
    </source>
</evidence>
<sequence>MIKKFNKGYFIIGTDTDIGKTYVSSVIFKSLLGNNIGYYKPFQTGCYKENNQLVPLDPKFLCDFTDIPLNNSMTTYLFETPVSPHLASELENIPININKVLEQTQHLFSKYDTTFIEAAGGIYVPIIRNKYFMFNLIQDLNLPVILVCSTKVGSINHTLLTLNFLKEKNIKIQGIIFNGYTNEFYENDNIKIILDISKIQNYIILNQNDTTIPKESLFSFLEN</sequence>
<gene>
    <name evidence="9 10" type="primary">bioD</name>
    <name evidence="10" type="ORF">RFV38_09100</name>
</gene>